<dbReference type="Gene3D" id="3.40.50.1980">
    <property type="entry name" value="Nitrogenase molybdenum iron protein domain"/>
    <property type="match status" value="3"/>
</dbReference>
<evidence type="ECO:0000259" key="1">
    <source>
        <dbReference type="Pfam" id="PF00148"/>
    </source>
</evidence>
<gene>
    <name evidence="2" type="ORF">GTO89_02255</name>
</gene>
<feature type="domain" description="Nitrogenase/oxidoreductase component 1" evidence="1">
    <location>
        <begin position="52"/>
        <end position="452"/>
    </location>
</feature>
<keyword evidence="3" id="KW-1185">Reference proteome</keyword>
<dbReference type="PANTHER" id="PTHR42956">
    <property type="entry name" value="NITROGENASE IRON-MOLYBDENUM COFACTOR BIOSYNTHESIS PROTEIN NIFE"/>
    <property type="match status" value="1"/>
</dbReference>
<dbReference type="Pfam" id="PF00148">
    <property type="entry name" value="Oxidored_nitro"/>
    <property type="match status" value="1"/>
</dbReference>
<dbReference type="PANTHER" id="PTHR42956:SF1">
    <property type="entry name" value="NITROGENASE IRON-MOLYBDENUM COFACTOR BIOSYNTHESIS PROTEIN NIFE"/>
    <property type="match status" value="1"/>
</dbReference>
<protein>
    <submittedName>
        <fullName evidence="2">Nitrogenase</fullName>
    </submittedName>
</protein>
<dbReference type="OrthoDB" id="9767044at2"/>
<dbReference type="GO" id="GO:0016491">
    <property type="term" value="F:oxidoreductase activity"/>
    <property type="evidence" value="ECO:0007669"/>
    <property type="project" value="InterPro"/>
</dbReference>
<dbReference type="RefSeq" id="WP_161260450.1">
    <property type="nucleotide sequence ID" value="NZ_JAFBDC010000002.1"/>
</dbReference>
<dbReference type="InterPro" id="IPR049939">
    <property type="entry name" value="NifE-like"/>
</dbReference>
<dbReference type="AlphaFoldDB" id="A0A845L9C6"/>
<proteinExistence type="predicted"/>
<sequence length="491" mass="53594">MTINLDSQEPVIRETRLGAVTGYQGTVGDLACQAGGCRLKNRERGFTQTTSCSSGCAQALLSQIRDAAVVNHAPLGCAGDTVAQNVTNHWGEYIRRWPYSNLPVLNTNMSEKETVFGGGEKLRGAIREAHRRFQAKAIFVTTSCASAIIGDDIAGVADSLKEELAIPIIPVSCEGFRSKVWASGFDAAFHALFQGIIQPPRRKRPERVNIINFWGRAKDRITALLGRLGLEPQFIIPFASVDELAHISEAAATLTVCGTLGTYLAAGLEQRYGVPQVKSLPPHGIAGMDSWLRELGKVVGKQAEVEALIAEEKARIAPELAQIRSRLQGKRAVLGMGPGFGHGFLGVLDELGLDVVRAVSWHFDARHDYGQCPKATQQLAERQDGLPFSVGDQQNFEIINLLRQIKPDIYFSRHVGTAVWAAKLGITTVAVTDEYSAFGYQGLIDFGHRVIDAQLNRSFAQRLSSKVKLPYTEWWLSQDAFALLKAAEEVG</sequence>
<evidence type="ECO:0000313" key="2">
    <source>
        <dbReference type="EMBL" id="MZP41854.1"/>
    </source>
</evidence>
<dbReference type="EMBL" id="WXEX01000002">
    <property type="protein sequence ID" value="MZP41854.1"/>
    <property type="molecule type" value="Genomic_DNA"/>
</dbReference>
<dbReference type="InterPro" id="IPR000510">
    <property type="entry name" value="Nase/OxRdtase_comp1"/>
</dbReference>
<organism evidence="2 3">
    <name type="scientific">Heliomicrobium gestii</name>
    <name type="common">Heliobacterium gestii</name>
    <dbReference type="NCBI Taxonomy" id="2699"/>
    <lineage>
        <taxon>Bacteria</taxon>
        <taxon>Bacillati</taxon>
        <taxon>Bacillota</taxon>
        <taxon>Clostridia</taxon>
        <taxon>Eubacteriales</taxon>
        <taxon>Heliobacteriaceae</taxon>
        <taxon>Heliomicrobium</taxon>
    </lineage>
</organism>
<accession>A0A845L9C6</accession>
<dbReference type="Proteomes" id="UP000471031">
    <property type="component" value="Unassembled WGS sequence"/>
</dbReference>
<name>A0A845L9C6_HELGE</name>
<reference evidence="2 3" key="1">
    <citation type="submission" date="2020-01" db="EMBL/GenBank/DDBJ databases">
        <title>Whole genome sequence of Heliobacterium gestii DSM 11169.</title>
        <authorList>
            <person name="Kyndt J.A."/>
            <person name="Meyer T.E."/>
        </authorList>
    </citation>
    <scope>NUCLEOTIDE SEQUENCE [LARGE SCALE GENOMIC DNA]</scope>
    <source>
        <strain evidence="2 3">DSM 11169</strain>
    </source>
</reference>
<evidence type="ECO:0000313" key="3">
    <source>
        <dbReference type="Proteomes" id="UP000471031"/>
    </source>
</evidence>
<comment type="caution">
    <text evidence="2">The sequence shown here is derived from an EMBL/GenBank/DDBJ whole genome shotgun (WGS) entry which is preliminary data.</text>
</comment>
<dbReference type="SUPFAM" id="SSF53807">
    <property type="entry name" value="Helical backbone' metal receptor"/>
    <property type="match status" value="1"/>
</dbReference>